<evidence type="ECO:0000256" key="2">
    <source>
        <dbReference type="ARBA" id="ARBA00004922"/>
    </source>
</evidence>
<evidence type="ECO:0000256" key="4">
    <source>
        <dbReference type="ARBA" id="ARBA00022676"/>
    </source>
</evidence>
<comment type="subcellular location">
    <subcellularLocation>
        <location evidence="1 10">Endoplasmic reticulum membrane</location>
        <topology evidence="1 10">Multi-pass membrane protein</topology>
    </subcellularLocation>
</comment>
<feature type="transmembrane region" description="Helical" evidence="10">
    <location>
        <begin position="257"/>
        <end position="277"/>
    </location>
</feature>
<proteinExistence type="inferred from homology"/>
<feature type="transmembrane region" description="Helical" evidence="10">
    <location>
        <begin position="218"/>
        <end position="236"/>
    </location>
</feature>
<organism evidence="12 13">
    <name type="scientific">Myriangium duriaei CBS 260.36</name>
    <dbReference type="NCBI Taxonomy" id="1168546"/>
    <lineage>
        <taxon>Eukaryota</taxon>
        <taxon>Fungi</taxon>
        <taxon>Dikarya</taxon>
        <taxon>Ascomycota</taxon>
        <taxon>Pezizomycotina</taxon>
        <taxon>Dothideomycetes</taxon>
        <taxon>Dothideomycetidae</taxon>
        <taxon>Myriangiales</taxon>
        <taxon>Myriangiaceae</taxon>
        <taxon>Myriangium</taxon>
    </lineage>
</organism>
<gene>
    <name evidence="12" type="ORF">K461DRAFT_290271</name>
</gene>
<keyword evidence="9 10" id="KW-0472">Membrane</keyword>
<keyword evidence="4 10" id="KW-0328">Glycosyltransferase</keyword>
<feature type="transmembrane region" description="Helical" evidence="10">
    <location>
        <begin position="484"/>
        <end position="504"/>
    </location>
</feature>
<keyword evidence="5 10" id="KW-0808">Transferase</keyword>
<keyword evidence="6 10" id="KW-0812">Transmembrane</keyword>
<reference evidence="12" key="1">
    <citation type="journal article" date="2020" name="Stud. Mycol.">
        <title>101 Dothideomycetes genomes: a test case for predicting lifestyles and emergence of pathogens.</title>
        <authorList>
            <person name="Haridas S."/>
            <person name="Albert R."/>
            <person name="Binder M."/>
            <person name="Bloem J."/>
            <person name="Labutti K."/>
            <person name="Salamov A."/>
            <person name="Andreopoulos B."/>
            <person name="Baker S."/>
            <person name="Barry K."/>
            <person name="Bills G."/>
            <person name="Bluhm B."/>
            <person name="Cannon C."/>
            <person name="Castanera R."/>
            <person name="Culley D."/>
            <person name="Daum C."/>
            <person name="Ezra D."/>
            <person name="Gonzalez J."/>
            <person name="Henrissat B."/>
            <person name="Kuo A."/>
            <person name="Liang C."/>
            <person name="Lipzen A."/>
            <person name="Lutzoni F."/>
            <person name="Magnuson J."/>
            <person name="Mondo S."/>
            <person name="Nolan M."/>
            <person name="Ohm R."/>
            <person name="Pangilinan J."/>
            <person name="Park H.-J."/>
            <person name="Ramirez L."/>
            <person name="Alfaro M."/>
            <person name="Sun H."/>
            <person name="Tritt A."/>
            <person name="Yoshinaga Y."/>
            <person name="Zwiers L.-H."/>
            <person name="Turgeon B."/>
            <person name="Goodwin S."/>
            <person name="Spatafora J."/>
            <person name="Crous P."/>
            <person name="Grigoriev I."/>
        </authorList>
    </citation>
    <scope>NUCLEOTIDE SEQUENCE</scope>
    <source>
        <strain evidence="12">CBS 260.36</strain>
    </source>
</reference>
<comment type="pathway">
    <text evidence="2 10">Protein modification; protein glycosylation.</text>
</comment>
<evidence type="ECO:0000256" key="6">
    <source>
        <dbReference type="ARBA" id="ARBA00022692"/>
    </source>
</evidence>
<accession>A0A9P4JDA7</accession>
<dbReference type="PANTHER" id="PTHR12413:SF1">
    <property type="entry name" value="DOLICHYL PYROPHOSPHATE MAN9GLCNAC2 ALPHA-1,3-GLUCOSYLTRANSFERASE"/>
    <property type="match status" value="1"/>
</dbReference>
<feature type="compositionally biased region" description="Polar residues" evidence="11">
    <location>
        <begin position="1"/>
        <end position="11"/>
    </location>
</feature>
<keyword evidence="7 10" id="KW-0256">Endoplasmic reticulum</keyword>
<dbReference type="GO" id="GO:0005789">
    <property type="term" value="C:endoplasmic reticulum membrane"/>
    <property type="evidence" value="ECO:0007669"/>
    <property type="project" value="UniProtKB-SubCell"/>
</dbReference>
<dbReference type="EC" id="2.4.1.-" evidence="10"/>
<feature type="transmembrane region" description="Helical" evidence="10">
    <location>
        <begin position="524"/>
        <end position="542"/>
    </location>
</feature>
<comment type="caution">
    <text evidence="12">The sequence shown here is derived from an EMBL/GenBank/DDBJ whole genome shotgun (WGS) entry which is preliminary data.</text>
</comment>
<evidence type="ECO:0000313" key="12">
    <source>
        <dbReference type="EMBL" id="KAF2158012.1"/>
    </source>
</evidence>
<feature type="transmembrane region" description="Helical" evidence="10">
    <location>
        <begin position="385"/>
        <end position="407"/>
    </location>
</feature>
<evidence type="ECO:0000256" key="7">
    <source>
        <dbReference type="ARBA" id="ARBA00022824"/>
    </source>
</evidence>
<feature type="transmembrane region" description="Helical" evidence="10">
    <location>
        <begin position="413"/>
        <end position="430"/>
    </location>
</feature>
<evidence type="ECO:0000256" key="1">
    <source>
        <dbReference type="ARBA" id="ARBA00004477"/>
    </source>
</evidence>
<evidence type="ECO:0000256" key="9">
    <source>
        <dbReference type="ARBA" id="ARBA00023136"/>
    </source>
</evidence>
<dbReference type="EMBL" id="ML996081">
    <property type="protein sequence ID" value="KAF2158012.1"/>
    <property type="molecule type" value="Genomic_DNA"/>
</dbReference>
<dbReference type="OrthoDB" id="5589195at2759"/>
<dbReference type="Proteomes" id="UP000799439">
    <property type="component" value="Unassembled WGS sequence"/>
</dbReference>
<dbReference type="GO" id="GO:0042281">
    <property type="term" value="F:dolichyl pyrophosphate Man9GlcNAc2 alpha-1,3-glucosyltransferase activity"/>
    <property type="evidence" value="ECO:0007669"/>
    <property type="project" value="TreeGrafter"/>
</dbReference>
<dbReference type="AlphaFoldDB" id="A0A9P4JDA7"/>
<feature type="transmembrane region" description="Helical" evidence="10">
    <location>
        <begin position="283"/>
        <end position="306"/>
    </location>
</feature>
<evidence type="ECO:0000256" key="11">
    <source>
        <dbReference type="SAM" id="MobiDB-lite"/>
    </source>
</evidence>
<dbReference type="Pfam" id="PF03155">
    <property type="entry name" value="Alg6_Alg8"/>
    <property type="match status" value="2"/>
</dbReference>
<protein>
    <recommendedName>
        <fullName evidence="10">Alpha-1,3-glucosyltransferase</fullName>
        <ecNumber evidence="10">2.4.1.-</ecNumber>
    </recommendedName>
</protein>
<evidence type="ECO:0000256" key="5">
    <source>
        <dbReference type="ARBA" id="ARBA00022679"/>
    </source>
</evidence>
<keyword evidence="8 10" id="KW-1133">Transmembrane helix</keyword>
<feature type="transmembrane region" description="Helical" evidence="10">
    <location>
        <begin position="194"/>
        <end position="212"/>
    </location>
</feature>
<evidence type="ECO:0000256" key="10">
    <source>
        <dbReference type="RuleBase" id="RU363110"/>
    </source>
</evidence>
<evidence type="ECO:0000313" key="13">
    <source>
        <dbReference type="Proteomes" id="UP000799439"/>
    </source>
</evidence>
<comment type="similarity">
    <text evidence="3 10">Belongs to the ALG6/ALG8 glucosyltransferase family.</text>
</comment>
<feature type="region of interest" description="Disordered" evidence="11">
    <location>
        <begin position="1"/>
        <end position="21"/>
    </location>
</feature>
<feature type="transmembrane region" description="Helical" evidence="10">
    <location>
        <begin position="549"/>
        <end position="574"/>
    </location>
</feature>
<evidence type="ECO:0000256" key="8">
    <source>
        <dbReference type="ARBA" id="ARBA00022989"/>
    </source>
</evidence>
<feature type="transmembrane region" description="Helical" evidence="10">
    <location>
        <begin position="460"/>
        <end position="477"/>
    </location>
</feature>
<feature type="transmembrane region" description="Helical" evidence="10">
    <location>
        <begin position="58"/>
        <end position="81"/>
    </location>
</feature>
<name>A0A9P4JDA7_9PEZI</name>
<evidence type="ECO:0000256" key="3">
    <source>
        <dbReference type="ARBA" id="ARBA00008715"/>
    </source>
</evidence>
<sequence>MASTPSKSSYTPRKKRKASSVAFQSDNGALIHSTSSPQPEPAFPLVAFLLPAKGTVSAWVTLPLILMAVGLFRWAVGFWGYSGRQKPPMHGDFEAQRHWMELTINLPISHWYFYDLQWWGLDYPPLTAYHSWLLGKVGEYFDKSWFALYTSRGIDDDPLKIYMRATVIVSEYLTYIPAVVVCVRRLSKLSGVSSWEASIALTAILMQPGTLLIDHGHFQYNTVMLGFMVATIASMLKARPARSCAYFVAALGFKQMALFYAPAVFAYLLGVCIFPHISIARFIRIALVTVVSFAALFLPFLIGVFFNERRGIPLPSDHTVPALLQALPLPISEKSVIYPYALQMAQAIHRIFPFARGVFEDKVANIWCAIHSSGIHKLHQYDSSLLSRAALALTSLAILPPCFVIFIKPRRILIPWAFAACAWGFFLCSYQVHEKNVLLPLLPMTLLLVSEKGLKPDMRAWVGFANILGTWTMFPLLQRDELRIPYFVLTLLWAWLLGLPPTSLSTYFGQQGQSLSLATKAVHLLFYLGMIGWHIGEAFVAPPSRMPDLWVVGNAVAGAAGFGLCYLWCLWNLVVRAGMFGMVHPQTAPTKKTQ</sequence>
<dbReference type="PANTHER" id="PTHR12413">
    <property type="entry name" value="DOLICHYL GLYCOSYLTRANSFERASE"/>
    <property type="match status" value="1"/>
</dbReference>
<keyword evidence="13" id="KW-1185">Reference proteome</keyword>
<dbReference type="InterPro" id="IPR004856">
    <property type="entry name" value="Glyco_trans_ALG6/ALG8"/>
</dbReference>